<accession>A0A9Q3GSM1</accession>
<dbReference type="EMBL" id="AVOT02004864">
    <property type="protein sequence ID" value="MBW0477579.1"/>
    <property type="molecule type" value="Genomic_DNA"/>
</dbReference>
<protein>
    <recommendedName>
        <fullName evidence="3">Integrase catalytic domain-containing protein</fullName>
    </recommendedName>
</protein>
<sequence length="84" mass="9412">MLGTEVAFCTACDLQTDGLAERMIQTIEEIIGRFCAYGIKYNDHEWVTLLQEIQLAYNTSQHSTTEKSSHYPPVTGALMEARVA</sequence>
<dbReference type="GO" id="GO:0003676">
    <property type="term" value="F:nucleic acid binding"/>
    <property type="evidence" value="ECO:0007669"/>
    <property type="project" value="InterPro"/>
</dbReference>
<evidence type="ECO:0008006" key="3">
    <source>
        <dbReference type="Google" id="ProtNLM"/>
    </source>
</evidence>
<organism evidence="1 2">
    <name type="scientific">Austropuccinia psidii MF-1</name>
    <dbReference type="NCBI Taxonomy" id="1389203"/>
    <lineage>
        <taxon>Eukaryota</taxon>
        <taxon>Fungi</taxon>
        <taxon>Dikarya</taxon>
        <taxon>Basidiomycota</taxon>
        <taxon>Pucciniomycotina</taxon>
        <taxon>Pucciniomycetes</taxon>
        <taxon>Pucciniales</taxon>
        <taxon>Sphaerophragmiaceae</taxon>
        <taxon>Austropuccinia</taxon>
    </lineage>
</organism>
<evidence type="ECO:0000313" key="2">
    <source>
        <dbReference type="Proteomes" id="UP000765509"/>
    </source>
</evidence>
<dbReference type="SUPFAM" id="SSF53098">
    <property type="entry name" value="Ribonuclease H-like"/>
    <property type="match status" value="1"/>
</dbReference>
<evidence type="ECO:0000313" key="1">
    <source>
        <dbReference type="EMBL" id="MBW0477579.1"/>
    </source>
</evidence>
<name>A0A9Q3GSM1_9BASI</name>
<dbReference type="InterPro" id="IPR012337">
    <property type="entry name" value="RNaseH-like_sf"/>
</dbReference>
<dbReference type="InterPro" id="IPR036397">
    <property type="entry name" value="RNaseH_sf"/>
</dbReference>
<comment type="caution">
    <text evidence="1">The sequence shown here is derived from an EMBL/GenBank/DDBJ whole genome shotgun (WGS) entry which is preliminary data.</text>
</comment>
<dbReference type="Proteomes" id="UP000765509">
    <property type="component" value="Unassembled WGS sequence"/>
</dbReference>
<reference evidence="1" key="1">
    <citation type="submission" date="2021-03" db="EMBL/GenBank/DDBJ databases">
        <title>Draft genome sequence of rust myrtle Austropuccinia psidii MF-1, a brazilian biotype.</title>
        <authorList>
            <person name="Quecine M.C."/>
            <person name="Pachon D.M.R."/>
            <person name="Bonatelli M.L."/>
            <person name="Correr F.H."/>
            <person name="Franceschini L.M."/>
            <person name="Leite T.F."/>
            <person name="Margarido G.R.A."/>
            <person name="Almeida C.A."/>
            <person name="Ferrarezi J.A."/>
            <person name="Labate C.A."/>
        </authorList>
    </citation>
    <scope>NUCLEOTIDE SEQUENCE</scope>
    <source>
        <strain evidence="1">MF-1</strain>
    </source>
</reference>
<gene>
    <name evidence="1" type="ORF">O181_017294</name>
</gene>
<proteinExistence type="predicted"/>
<dbReference type="Gene3D" id="3.30.420.10">
    <property type="entry name" value="Ribonuclease H-like superfamily/Ribonuclease H"/>
    <property type="match status" value="1"/>
</dbReference>
<keyword evidence="2" id="KW-1185">Reference proteome</keyword>
<dbReference type="OrthoDB" id="5592268at2759"/>
<dbReference type="AlphaFoldDB" id="A0A9Q3GSM1"/>